<dbReference type="PANTHER" id="PTHR30399:SF1">
    <property type="entry name" value="UTP PYROPHOSPHATASE"/>
    <property type="match status" value="1"/>
</dbReference>
<feature type="domain" description="YgjP-like metallopeptidase" evidence="1">
    <location>
        <begin position="30"/>
        <end position="223"/>
    </location>
</feature>
<evidence type="ECO:0000313" key="2">
    <source>
        <dbReference type="EMBL" id="SDE61038.1"/>
    </source>
</evidence>
<proteinExistence type="predicted"/>
<dbReference type="SUPFAM" id="SSF55486">
    <property type="entry name" value="Metalloproteases ('zincins'), catalytic domain"/>
    <property type="match status" value="1"/>
</dbReference>
<dbReference type="CDD" id="cd07344">
    <property type="entry name" value="M48_yhfN_like"/>
    <property type="match status" value="1"/>
</dbReference>
<accession>A0A1G7EBK4</accession>
<organism evidence="2 3">
    <name type="scientific">Kordiimonas lacus</name>
    <dbReference type="NCBI Taxonomy" id="637679"/>
    <lineage>
        <taxon>Bacteria</taxon>
        <taxon>Pseudomonadati</taxon>
        <taxon>Pseudomonadota</taxon>
        <taxon>Alphaproteobacteria</taxon>
        <taxon>Kordiimonadales</taxon>
        <taxon>Kordiimonadaceae</taxon>
        <taxon>Kordiimonas</taxon>
    </lineage>
</organism>
<sequence length="232" mass="26090">MTEPLQIMLGDETVPVKVRRNAQAKRMVLRVCPTTGEVKLTLPKRSSLRQAQKFLAGHLDWIDGQRDKADSVAPLGHGDSVLYLGQPHQIEFTDQSPRKVLAVGGVIRVGGPIDLAPGRLLKWFKASAKAALTDASEAYAGLLDVRFNRVSIGDMKSRWGSCSSRGTLRYNWRLVLAPHDVLRYVAAHEVAHLLEMNHSDRFWAHVARCEPDYQTHRRWLKRHGSDLFAVKL</sequence>
<evidence type="ECO:0000313" key="3">
    <source>
        <dbReference type="Proteomes" id="UP000183685"/>
    </source>
</evidence>
<gene>
    <name evidence="2" type="ORF">SAMN04488071_3378</name>
</gene>
<dbReference type="InterPro" id="IPR002725">
    <property type="entry name" value="YgjP-like_metallopeptidase"/>
</dbReference>
<protein>
    <recommendedName>
        <fullName evidence="1">YgjP-like metallopeptidase domain-containing protein</fullName>
    </recommendedName>
</protein>
<keyword evidence="3" id="KW-1185">Reference proteome</keyword>
<dbReference type="RefSeq" id="WP_068301324.1">
    <property type="nucleotide sequence ID" value="NZ_FNAK01000008.1"/>
</dbReference>
<dbReference type="OrthoDB" id="9795402at2"/>
<dbReference type="STRING" id="637679.GCA_001550055_00157"/>
<dbReference type="Proteomes" id="UP000183685">
    <property type="component" value="Unassembled WGS sequence"/>
</dbReference>
<dbReference type="AlphaFoldDB" id="A0A1G7EBK4"/>
<name>A0A1G7EBK4_9PROT</name>
<dbReference type="Gene3D" id="3.30.2010.10">
    <property type="entry name" value="Metalloproteases ('zincins'), catalytic domain"/>
    <property type="match status" value="1"/>
</dbReference>
<dbReference type="PANTHER" id="PTHR30399">
    <property type="entry name" value="UNCHARACTERIZED PROTEIN YGJP"/>
    <property type="match status" value="1"/>
</dbReference>
<reference evidence="2 3" key="1">
    <citation type="submission" date="2016-10" db="EMBL/GenBank/DDBJ databases">
        <authorList>
            <person name="de Groot N.N."/>
        </authorList>
    </citation>
    <scope>NUCLEOTIDE SEQUENCE [LARGE SCALE GENOMIC DNA]</scope>
    <source>
        <strain evidence="2 3">CGMCC 1.9109</strain>
    </source>
</reference>
<evidence type="ECO:0000259" key="1">
    <source>
        <dbReference type="Pfam" id="PF01863"/>
    </source>
</evidence>
<dbReference type="EMBL" id="FNAK01000008">
    <property type="protein sequence ID" value="SDE61038.1"/>
    <property type="molecule type" value="Genomic_DNA"/>
</dbReference>
<dbReference type="InterPro" id="IPR053136">
    <property type="entry name" value="UTP_pyrophosphatase-like"/>
</dbReference>
<dbReference type="Pfam" id="PF01863">
    <property type="entry name" value="YgjP-like"/>
    <property type="match status" value="1"/>
</dbReference>